<feature type="domain" description="CBM6" evidence="4">
    <location>
        <begin position="760"/>
        <end position="882"/>
    </location>
</feature>
<reference evidence="6 7" key="1">
    <citation type="submission" date="2016-11" db="EMBL/GenBank/DDBJ databases">
        <authorList>
            <person name="Jaros S."/>
            <person name="Januszkiewicz K."/>
            <person name="Wedrychowicz H."/>
        </authorList>
    </citation>
    <scope>NUCLEOTIDE SEQUENCE [LARGE SCALE GENOMIC DNA]</scope>
    <source>
        <strain evidence="6 7">YL228</strain>
    </source>
</reference>
<dbReference type="SUPFAM" id="SSF49785">
    <property type="entry name" value="Galactose-binding domain-like"/>
    <property type="match status" value="1"/>
</dbReference>
<dbReference type="InterPro" id="IPR048482">
    <property type="entry name" value="GH141_ins"/>
</dbReference>
<dbReference type="GO" id="GO:0004553">
    <property type="term" value="F:hydrolase activity, hydrolyzing O-glycosyl compounds"/>
    <property type="evidence" value="ECO:0007669"/>
    <property type="project" value="InterPro"/>
</dbReference>
<dbReference type="SUPFAM" id="SSF51126">
    <property type="entry name" value="Pectin lyase-like"/>
    <property type="match status" value="1"/>
</dbReference>
<dbReference type="Pfam" id="PF21231">
    <property type="entry name" value="GH141_M"/>
    <property type="match status" value="1"/>
</dbReference>
<evidence type="ECO:0000313" key="7">
    <source>
        <dbReference type="Proteomes" id="UP000183461"/>
    </source>
</evidence>
<dbReference type="PANTHER" id="PTHR36453:SF1">
    <property type="entry name" value="RIGHT HANDED BETA HELIX DOMAIN-CONTAINING PROTEIN"/>
    <property type="match status" value="1"/>
</dbReference>
<evidence type="ECO:0000259" key="4">
    <source>
        <dbReference type="PROSITE" id="PS51175"/>
    </source>
</evidence>
<dbReference type="Proteomes" id="UP000183461">
    <property type="component" value="Unassembled WGS sequence"/>
</dbReference>
<feature type="signal peptide" evidence="3">
    <location>
        <begin position="1"/>
        <end position="24"/>
    </location>
</feature>
<protein>
    <recommendedName>
        <fullName evidence="1">Probable pectate lyase C</fullName>
    </recommendedName>
</protein>
<dbReference type="InterPro" id="IPR006626">
    <property type="entry name" value="PbH1"/>
</dbReference>
<dbReference type="InterPro" id="IPR018247">
    <property type="entry name" value="EF_Hand_1_Ca_BS"/>
</dbReference>
<dbReference type="PROSITE" id="PS51175">
    <property type="entry name" value="CBM6"/>
    <property type="match status" value="1"/>
</dbReference>
<dbReference type="SUPFAM" id="SSF63446">
    <property type="entry name" value="Type I dockerin domain"/>
    <property type="match status" value="1"/>
</dbReference>
<dbReference type="InterPro" id="IPR016134">
    <property type="entry name" value="Dockerin_dom"/>
</dbReference>
<dbReference type="SMART" id="SM00606">
    <property type="entry name" value="CBD_IV"/>
    <property type="match status" value="1"/>
</dbReference>
<evidence type="ECO:0000313" key="6">
    <source>
        <dbReference type="EMBL" id="SFW11806.1"/>
    </source>
</evidence>
<dbReference type="RefSeq" id="WP_072298974.1">
    <property type="nucleotide sequence ID" value="NZ_FPIP01000001.1"/>
</dbReference>
<gene>
    <name evidence="6" type="ORF">SAMN02910280_0551</name>
</gene>
<organism evidence="6 7">
    <name type="scientific">Ruminococcus flavefaciens</name>
    <dbReference type="NCBI Taxonomy" id="1265"/>
    <lineage>
        <taxon>Bacteria</taxon>
        <taxon>Bacillati</taxon>
        <taxon>Bacillota</taxon>
        <taxon>Clostridia</taxon>
        <taxon>Eubacteriales</taxon>
        <taxon>Oscillospiraceae</taxon>
        <taxon>Ruminococcus</taxon>
    </lineage>
</organism>
<dbReference type="InterPro" id="IPR005084">
    <property type="entry name" value="CBM6"/>
</dbReference>
<evidence type="ECO:0000256" key="1">
    <source>
        <dbReference type="ARBA" id="ARBA00016512"/>
    </source>
</evidence>
<dbReference type="CDD" id="cd04084">
    <property type="entry name" value="CBM6_xylanase-like"/>
    <property type="match status" value="1"/>
</dbReference>
<evidence type="ECO:0000259" key="5">
    <source>
        <dbReference type="PROSITE" id="PS51766"/>
    </source>
</evidence>
<dbReference type="Pfam" id="PF00404">
    <property type="entry name" value="Dockerin_1"/>
    <property type="match status" value="1"/>
</dbReference>
<evidence type="ECO:0000256" key="3">
    <source>
        <dbReference type="SAM" id="SignalP"/>
    </source>
</evidence>
<dbReference type="InterPro" id="IPR008979">
    <property type="entry name" value="Galactose-bd-like_sf"/>
</dbReference>
<dbReference type="PROSITE" id="PS00018">
    <property type="entry name" value="EF_HAND_1"/>
    <property type="match status" value="1"/>
</dbReference>
<dbReference type="Gene3D" id="2.60.120.260">
    <property type="entry name" value="Galactose-binding domain-like"/>
    <property type="match status" value="1"/>
</dbReference>
<dbReference type="InterPro" id="IPR002105">
    <property type="entry name" value="Dockerin_1_rpt"/>
</dbReference>
<dbReference type="Gene3D" id="2.160.20.10">
    <property type="entry name" value="Single-stranded right-handed beta-helix, Pectin lyase-like"/>
    <property type="match status" value="2"/>
</dbReference>
<evidence type="ECO:0000256" key="2">
    <source>
        <dbReference type="ARBA" id="ARBA00022729"/>
    </source>
</evidence>
<name>A0A1K1LQ71_RUMFL</name>
<dbReference type="InterPro" id="IPR012334">
    <property type="entry name" value="Pectin_lyas_fold"/>
</dbReference>
<dbReference type="AlphaFoldDB" id="A0A1K1LQ71"/>
<feature type="chain" id="PRO_5038860495" description="Probable pectate lyase C" evidence="3">
    <location>
        <begin position="25"/>
        <end position="949"/>
    </location>
</feature>
<dbReference type="InterPro" id="IPR036439">
    <property type="entry name" value="Dockerin_dom_sf"/>
</dbReference>
<feature type="domain" description="Dockerin" evidence="5">
    <location>
        <begin position="886"/>
        <end position="949"/>
    </location>
</feature>
<dbReference type="SMART" id="SM00710">
    <property type="entry name" value="PbH1"/>
    <property type="match status" value="5"/>
</dbReference>
<dbReference type="Pfam" id="PF03422">
    <property type="entry name" value="CBM_6"/>
    <property type="match status" value="1"/>
</dbReference>
<dbReference type="PANTHER" id="PTHR36453">
    <property type="entry name" value="SECRETED PROTEIN-RELATED"/>
    <property type="match status" value="1"/>
</dbReference>
<dbReference type="PROSITE" id="PS51766">
    <property type="entry name" value="DOCKERIN"/>
    <property type="match status" value="1"/>
</dbReference>
<dbReference type="InterPro" id="IPR006584">
    <property type="entry name" value="Cellulose-bd_IV"/>
</dbReference>
<dbReference type="EMBL" id="FPIP01000001">
    <property type="protein sequence ID" value="SFW11806.1"/>
    <property type="molecule type" value="Genomic_DNA"/>
</dbReference>
<accession>A0A1K1LQ71</accession>
<dbReference type="Gene3D" id="1.10.1330.10">
    <property type="entry name" value="Dockerin domain"/>
    <property type="match status" value="1"/>
</dbReference>
<dbReference type="GO" id="GO:0000272">
    <property type="term" value="P:polysaccharide catabolic process"/>
    <property type="evidence" value="ECO:0007669"/>
    <property type="project" value="InterPro"/>
</dbReference>
<dbReference type="InterPro" id="IPR011050">
    <property type="entry name" value="Pectin_lyase_fold/virulence"/>
</dbReference>
<sequence>MNMTKRALALVVSMAAAISAFDIAVPQSTATAADVQAVFYVAPDGSDSGDGSIGSPFATLEKARDEVRKINSSMTGDIVVYLRGGDYRITKPVEFDTRDSGKGDYTIRYEAYQGETPVINGATQVTGWKKYNDKLWAAPLDRDYKLRNLYVNDRRANMGSVQVQAKGGYGDYYIQAGQADWAWVSGKKSDGIKYDAGSMPKVTSNFDDLEVVNGTTWNENIVCSRDVKYDGGSMILLMQQPYGAIAQTPGWGAGFTTGGTHTIYNAFSFVDSEGEFFFDKTAKMLYYYPRNGEDMTTADVEAPVADGLIKIAGKSTSDRVSNISFSGITFANTDYQLTDVAGSHGKTTCQAAQTYIAFADSNWHSKKYEMVDTLPAAIHITSSSNIKLTGNVVKHTGADGISMTNDVVDSEVRGNFVTDITSSGITVGHPQHIYIGDAAGNNKEKFPKGVEGLCKNDLITENLLYDISVVHGFGGCAAITAYFVDSVKILNNTIEKTAYNGIHLGWGWCNFKDSTTCRDNQICYNRVINSLNRLHDSGGIYTIGQMPGTIINENYVQGIPAGGPGWPTYGLHNDEGTAYIKELDNVLEISPNVTYTINCEDYGQKHDLTIKRTYATVNKMGKNPPTSDIDTPIVVSDNVWPFAQYKICLNSGIGDDYRKMMPTWLKSAADYAFPASCATTCSSKLPIRKVDGTVWIAPDGTTSFTAGADMTKARGTAGTIKTPSKEGEYRIYVLDANGKVLSKSSHLLRLKGTGSAEAEGVIEAESCDYKSGIETETCSEGGTDVGYIEDGDYIGFKNIDLTGADKADFRVASNGSGGNIEVRLDSADGKLIGKAEVASTGGWQDWTTKTCTIEPTSGKHDVYLVFTGGESYLFNLNWWKPNTPAAEVILGDLNGDGVVDSFDMCQMRRAAVEGDAERFEAADINADDVIDGEDLVLLKKFILGEIKSF</sequence>
<proteinExistence type="predicted"/>
<keyword evidence="2 3" id="KW-0732">Signal</keyword>
<dbReference type="CDD" id="cd14256">
    <property type="entry name" value="Dockerin_I"/>
    <property type="match status" value="1"/>
</dbReference>
<dbReference type="GO" id="GO:0030246">
    <property type="term" value="F:carbohydrate binding"/>
    <property type="evidence" value="ECO:0007669"/>
    <property type="project" value="InterPro"/>
</dbReference>